<dbReference type="Gene3D" id="3.40.50.720">
    <property type="entry name" value="NAD(P)-binding Rossmann-like Domain"/>
    <property type="match status" value="1"/>
</dbReference>
<dbReference type="GO" id="GO:0016491">
    <property type="term" value="F:oxidoreductase activity"/>
    <property type="evidence" value="ECO:0007669"/>
    <property type="project" value="UniProtKB-KW"/>
</dbReference>
<dbReference type="PRINTS" id="PR00081">
    <property type="entry name" value="GDHRDH"/>
</dbReference>
<dbReference type="OrthoDB" id="542013at2759"/>
<dbReference type="Pfam" id="PF00106">
    <property type="entry name" value="adh_short"/>
    <property type="match status" value="1"/>
</dbReference>
<dbReference type="InterPro" id="IPR002347">
    <property type="entry name" value="SDR_fam"/>
</dbReference>
<organism evidence="2 3">
    <name type="scientific">Lineolata rhizophorae</name>
    <dbReference type="NCBI Taxonomy" id="578093"/>
    <lineage>
        <taxon>Eukaryota</taxon>
        <taxon>Fungi</taxon>
        <taxon>Dikarya</taxon>
        <taxon>Ascomycota</taxon>
        <taxon>Pezizomycotina</taxon>
        <taxon>Dothideomycetes</taxon>
        <taxon>Dothideomycetes incertae sedis</taxon>
        <taxon>Lineolatales</taxon>
        <taxon>Lineolataceae</taxon>
        <taxon>Lineolata</taxon>
    </lineage>
</organism>
<keyword evidence="1" id="KW-0560">Oxidoreductase</keyword>
<reference evidence="2" key="1">
    <citation type="journal article" date="2020" name="Stud. Mycol.">
        <title>101 Dothideomycetes genomes: a test case for predicting lifestyles and emergence of pathogens.</title>
        <authorList>
            <person name="Haridas S."/>
            <person name="Albert R."/>
            <person name="Binder M."/>
            <person name="Bloem J."/>
            <person name="Labutti K."/>
            <person name="Salamov A."/>
            <person name="Andreopoulos B."/>
            <person name="Baker S."/>
            <person name="Barry K."/>
            <person name="Bills G."/>
            <person name="Bluhm B."/>
            <person name="Cannon C."/>
            <person name="Castanera R."/>
            <person name="Culley D."/>
            <person name="Daum C."/>
            <person name="Ezra D."/>
            <person name="Gonzalez J."/>
            <person name="Henrissat B."/>
            <person name="Kuo A."/>
            <person name="Liang C."/>
            <person name="Lipzen A."/>
            <person name="Lutzoni F."/>
            <person name="Magnuson J."/>
            <person name="Mondo S."/>
            <person name="Nolan M."/>
            <person name="Ohm R."/>
            <person name="Pangilinan J."/>
            <person name="Park H.-J."/>
            <person name="Ramirez L."/>
            <person name="Alfaro M."/>
            <person name="Sun H."/>
            <person name="Tritt A."/>
            <person name="Yoshinaga Y."/>
            <person name="Zwiers L.-H."/>
            <person name="Turgeon B."/>
            <person name="Goodwin S."/>
            <person name="Spatafora J."/>
            <person name="Crous P."/>
            <person name="Grigoriev I."/>
        </authorList>
    </citation>
    <scope>NUCLEOTIDE SEQUENCE</scope>
    <source>
        <strain evidence="2">ATCC 16933</strain>
    </source>
</reference>
<evidence type="ECO:0000256" key="1">
    <source>
        <dbReference type="ARBA" id="ARBA00023002"/>
    </source>
</evidence>
<dbReference type="Proteomes" id="UP000799766">
    <property type="component" value="Unassembled WGS sequence"/>
</dbReference>
<name>A0A6A6NRP5_9PEZI</name>
<keyword evidence="3" id="KW-1185">Reference proteome</keyword>
<proteinExistence type="predicted"/>
<dbReference type="PANTHER" id="PTHR43157">
    <property type="entry name" value="PHOSPHATIDYLINOSITOL-GLYCAN BIOSYNTHESIS CLASS F PROTEIN-RELATED"/>
    <property type="match status" value="1"/>
</dbReference>
<evidence type="ECO:0000313" key="2">
    <source>
        <dbReference type="EMBL" id="KAF2454248.1"/>
    </source>
</evidence>
<dbReference type="PANTHER" id="PTHR43157:SF31">
    <property type="entry name" value="PHOSPHATIDYLINOSITOL-GLYCAN BIOSYNTHESIS CLASS F PROTEIN"/>
    <property type="match status" value="1"/>
</dbReference>
<dbReference type="EMBL" id="MU001692">
    <property type="protein sequence ID" value="KAF2454248.1"/>
    <property type="molecule type" value="Genomic_DNA"/>
</dbReference>
<accession>A0A6A6NRP5</accession>
<dbReference type="InterPro" id="IPR036291">
    <property type="entry name" value="NAD(P)-bd_dom_sf"/>
</dbReference>
<protein>
    <submittedName>
        <fullName evidence="2">Short chain dehydrogenase</fullName>
    </submittedName>
</protein>
<dbReference type="AlphaFoldDB" id="A0A6A6NRP5"/>
<evidence type="ECO:0000313" key="3">
    <source>
        <dbReference type="Proteomes" id="UP000799766"/>
    </source>
</evidence>
<gene>
    <name evidence="2" type="ORF">BDY21DRAFT_291534</name>
</gene>
<sequence>MFRFFKNHLFWSPKMPTGSFAGKTVIVTGANVGLGKEAARHFVAKGASKVILGCRNMDKGNEAAQSIVQSEKVKDAGKVEVWQLDLCSYESVLAFGERLNGLDRLDVLVENAALATIDFKMAEGHESQVTTNVISTFLLALLALPKLKETAARTAGEPDYRPPHLVVLSSGMIYTAQLPEARNKDEPIFAQLDKNKSNLMSRYPVTKLLEVLVVREWTRTRAPAYDYPVIINTMDPGLCESALRREVPRAGLGARVVVGVLEWMLARPTAVGARTEVDAALKGYESHGEFITDQEVEKVSAFCYTKEGFETQRRVWRELADILEEIKPGVTSNL</sequence>
<dbReference type="SUPFAM" id="SSF51735">
    <property type="entry name" value="NAD(P)-binding Rossmann-fold domains"/>
    <property type="match status" value="1"/>
</dbReference>